<feature type="transmembrane region" description="Helical" evidence="1">
    <location>
        <begin position="320"/>
        <end position="341"/>
    </location>
</feature>
<feature type="transmembrane region" description="Helical" evidence="1">
    <location>
        <begin position="228"/>
        <end position="249"/>
    </location>
</feature>
<evidence type="ECO:0000313" key="2">
    <source>
        <dbReference type="EMBL" id="KAL1837193.1"/>
    </source>
</evidence>
<feature type="transmembrane region" description="Helical" evidence="1">
    <location>
        <begin position="142"/>
        <end position="164"/>
    </location>
</feature>
<feature type="transmembrane region" description="Helical" evidence="1">
    <location>
        <begin position="112"/>
        <end position="130"/>
    </location>
</feature>
<dbReference type="EMBL" id="JAZGSY010000319">
    <property type="protein sequence ID" value="KAL1837193.1"/>
    <property type="molecule type" value="Genomic_DNA"/>
</dbReference>
<name>A0ABR3V616_HUMIN</name>
<evidence type="ECO:0000256" key="1">
    <source>
        <dbReference type="SAM" id="Phobius"/>
    </source>
</evidence>
<feature type="transmembrane region" description="Helical" evidence="1">
    <location>
        <begin position="38"/>
        <end position="56"/>
    </location>
</feature>
<comment type="caution">
    <text evidence="2">The sequence shown here is derived from an EMBL/GenBank/DDBJ whole genome shotgun (WGS) entry which is preliminary data.</text>
</comment>
<keyword evidence="1" id="KW-1133">Transmembrane helix</keyword>
<evidence type="ECO:0000313" key="3">
    <source>
        <dbReference type="Proteomes" id="UP001583172"/>
    </source>
</evidence>
<accession>A0ABR3V616</accession>
<keyword evidence="1" id="KW-0812">Transmembrane</keyword>
<feature type="transmembrane region" description="Helical" evidence="1">
    <location>
        <begin position="68"/>
        <end position="92"/>
    </location>
</feature>
<reference evidence="2 3" key="1">
    <citation type="journal article" date="2024" name="Commun. Biol.">
        <title>Comparative genomic analysis of thermophilic fungi reveals convergent evolutionary adaptations and gene losses.</title>
        <authorList>
            <person name="Steindorff A.S."/>
            <person name="Aguilar-Pontes M.V."/>
            <person name="Robinson A.J."/>
            <person name="Andreopoulos B."/>
            <person name="LaButti K."/>
            <person name="Kuo A."/>
            <person name="Mondo S."/>
            <person name="Riley R."/>
            <person name="Otillar R."/>
            <person name="Haridas S."/>
            <person name="Lipzen A."/>
            <person name="Grimwood J."/>
            <person name="Schmutz J."/>
            <person name="Clum A."/>
            <person name="Reid I.D."/>
            <person name="Moisan M.C."/>
            <person name="Butler G."/>
            <person name="Nguyen T.T.M."/>
            <person name="Dewar K."/>
            <person name="Conant G."/>
            <person name="Drula E."/>
            <person name="Henrissat B."/>
            <person name="Hansel C."/>
            <person name="Singer S."/>
            <person name="Hutchinson M.I."/>
            <person name="de Vries R.P."/>
            <person name="Natvig D.O."/>
            <person name="Powell A.J."/>
            <person name="Tsang A."/>
            <person name="Grigoriev I.V."/>
        </authorList>
    </citation>
    <scope>NUCLEOTIDE SEQUENCE [LARGE SCALE GENOMIC DNA]</scope>
    <source>
        <strain evidence="2 3">CBS 620.91</strain>
    </source>
</reference>
<organism evidence="2 3">
    <name type="scientific">Humicola insolens</name>
    <name type="common">Soft-rot fungus</name>
    <dbReference type="NCBI Taxonomy" id="85995"/>
    <lineage>
        <taxon>Eukaryota</taxon>
        <taxon>Fungi</taxon>
        <taxon>Dikarya</taxon>
        <taxon>Ascomycota</taxon>
        <taxon>Pezizomycotina</taxon>
        <taxon>Sordariomycetes</taxon>
        <taxon>Sordariomycetidae</taxon>
        <taxon>Sordariales</taxon>
        <taxon>Chaetomiaceae</taxon>
        <taxon>Mycothermus</taxon>
    </lineage>
</organism>
<sequence length="352" mass="38369">MPALPVPLEAITNSEANQSNTPDTPVQVVCAFPVSGQYGFGSRVLYYAFVMICIVARKKEWLRNACLAAALVTPAVAAIHAWAIVIVKTRFWDTMLDDQWKLVVTDIVDLDTYGVLQFCAIGALVAPITARRSKTYLRIKGINVMSAWAILLAGSLAMIVSVLYRVEPTACSDDGSGQPILRGSKFPYGNTTCGLTCSVEEGTFTSLRRGPADSVHVVPAPTVFPFRAAAGFAAACFISTSLVPIWSVLESSWKKSVVVRFMATESTASQRGKVLKAVGKFLRRVEVFMFGGAVIALVIIGEWNFWSEPMMWDTEPLSNVSQWSGLVSALLVVMGSLPMIWDEDRGGWYFST</sequence>
<proteinExistence type="predicted"/>
<keyword evidence="1" id="KW-0472">Membrane</keyword>
<dbReference type="Proteomes" id="UP001583172">
    <property type="component" value="Unassembled WGS sequence"/>
</dbReference>
<keyword evidence="3" id="KW-1185">Reference proteome</keyword>
<feature type="transmembrane region" description="Helical" evidence="1">
    <location>
        <begin position="281"/>
        <end position="300"/>
    </location>
</feature>
<gene>
    <name evidence="2" type="ORF">VTJ49DRAFT_4165</name>
</gene>
<protein>
    <submittedName>
        <fullName evidence="2">Uncharacterized protein</fullName>
    </submittedName>
</protein>